<keyword evidence="2" id="KW-1185">Reference proteome</keyword>
<evidence type="ECO:0000313" key="1">
    <source>
        <dbReference type="EMBL" id="SIT48623.1"/>
    </source>
</evidence>
<sequence length="363" mass="40453">MPEGDRVHGRFRFVVVRSMRPARPTRPTWHIALASACARWAAGERRYLVVECLVDCHGTLLPVAGRANPRFVDATVRAQVMTHGAHRRGFAGGPHVAFTVVRQIDVADCLQQRIAAMIRCAAIAPHQMQLGLRREFDSRRRIGHFDHRGDARPSRQFFEAARDGWQRGIVADQQMPVEPGGDHQRAARAADAKVLADFGLGRPICGGTRLVHREFDVEFARLAIEAARREIACGRTRLAGRKHRAVRAGLRQRWFVRAGLGEKHFDVVVERSGDEVVQIVAGEGHADQVRGQRADLLDLQQAEFQRMPYAMYGQVGAIIGSNIFGQHEGVIPVGFDWRGGARDRRLRAGARKRMGGLTAWTQA</sequence>
<name>A0A1N7SME8_9BURK</name>
<reference evidence="1 2" key="1">
    <citation type="submission" date="2016-12" db="EMBL/GenBank/DDBJ databases">
        <authorList>
            <person name="Song W.-J."/>
            <person name="Kurnit D.M."/>
        </authorList>
    </citation>
    <scope>NUCLEOTIDE SEQUENCE [LARGE SCALE GENOMIC DNA]</scope>
    <source>
        <strain evidence="1 2">STM7296</strain>
    </source>
</reference>
<evidence type="ECO:0000313" key="2">
    <source>
        <dbReference type="Proteomes" id="UP000187012"/>
    </source>
</evidence>
<dbReference type="EMBL" id="CYGX02000107">
    <property type="protein sequence ID" value="SIT48623.1"/>
    <property type="molecule type" value="Genomic_DNA"/>
</dbReference>
<dbReference type="AlphaFoldDB" id="A0A1N7SME8"/>
<gene>
    <name evidence="1" type="ORF">BN2475_1070003</name>
</gene>
<dbReference type="Proteomes" id="UP000187012">
    <property type="component" value="Unassembled WGS sequence"/>
</dbReference>
<proteinExistence type="predicted"/>
<accession>A0A1N7SME8</accession>
<protein>
    <submittedName>
        <fullName evidence="1">Uncharacterized protein</fullName>
    </submittedName>
</protein>
<organism evidence="1 2">
    <name type="scientific">Paraburkholderia ribeironis</name>
    <dbReference type="NCBI Taxonomy" id="1247936"/>
    <lineage>
        <taxon>Bacteria</taxon>
        <taxon>Pseudomonadati</taxon>
        <taxon>Pseudomonadota</taxon>
        <taxon>Betaproteobacteria</taxon>
        <taxon>Burkholderiales</taxon>
        <taxon>Burkholderiaceae</taxon>
        <taxon>Paraburkholderia</taxon>
    </lineage>
</organism>